<protein>
    <submittedName>
        <fullName evidence="10">Photosystem II chlorophyll-binding protein CP47</fullName>
    </submittedName>
</protein>
<keyword evidence="7" id="KW-0793">Thylakoid</keyword>
<dbReference type="GO" id="GO:0009767">
    <property type="term" value="P:photosynthetic electron transport chain"/>
    <property type="evidence" value="ECO:0007669"/>
    <property type="project" value="InterPro"/>
</dbReference>
<feature type="transmembrane region" description="Helical" evidence="9">
    <location>
        <begin position="199"/>
        <end position="217"/>
    </location>
</feature>
<comment type="subcellular location">
    <subcellularLocation>
        <location evidence="1">Cellular thylakoid membrane</location>
        <topology evidence="1">Multi-pass membrane protein</topology>
    </subcellularLocation>
</comment>
<dbReference type="Proteomes" id="UP000615026">
    <property type="component" value="Unassembled WGS sequence"/>
</dbReference>
<dbReference type="SUPFAM" id="SSF161077">
    <property type="entry name" value="Photosystem II antenna protein-like"/>
    <property type="match status" value="1"/>
</dbReference>
<keyword evidence="4 9" id="KW-0812">Transmembrane</keyword>
<feature type="transmembrane region" description="Helical" evidence="9">
    <location>
        <begin position="20"/>
        <end position="40"/>
    </location>
</feature>
<evidence type="ECO:0000313" key="10">
    <source>
        <dbReference type="EMBL" id="MBE9070939.1"/>
    </source>
</evidence>
<evidence type="ECO:0000256" key="6">
    <source>
        <dbReference type="ARBA" id="ARBA00022991"/>
    </source>
</evidence>
<dbReference type="AlphaFoldDB" id="A0A929A0I8"/>
<proteinExistence type="predicted"/>
<evidence type="ECO:0000256" key="5">
    <source>
        <dbReference type="ARBA" id="ARBA00022989"/>
    </source>
</evidence>
<dbReference type="GO" id="GO:0031676">
    <property type="term" value="C:plasma membrane-derived thylakoid membrane"/>
    <property type="evidence" value="ECO:0007669"/>
    <property type="project" value="UniProtKB-SubCell"/>
</dbReference>
<evidence type="ECO:0000256" key="9">
    <source>
        <dbReference type="SAM" id="Phobius"/>
    </source>
</evidence>
<evidence type="ECO:0000256" key="1">
    <source>
        <dbReference type="ARBA" id="ARBA00004636"/>
    </source>
</evidence>
<comment type="caution">
    <text evidence="10">The sequence shown here is derived from an EMBL/GenBank/DDBJ whole genome shotgun (WGS) entry which is preliminary data.</text>
</comment>
<feature type="non-terminal residue" evidence="10">
    <location>
        <position position="280"/>
    </location>
</feature>
<organism evidence="10 11">
    <name type="scientific">Leptolyngbya cf. ectocarpi LEGE 11479</name>
    <dbReference type="NCBI Taxonomy" id="1828722"/>
    <lineage>
        <taxon>Bacteria</taxon>
        <taxon>Bacillati</taxon>
        <taxon>Cyanobacteriota</taxon>
        <taxon>Cyanophyceae</taxon>
        <taxon>Leptolyngbyales</taxon>
        <taxon>Leptolyngbyaceae</taxon>
        <taxon>Leptolyngbya group</taxon>
        <taxon>Leptolyngbya</taxon>
    </lineage>
</organism>
<dbReference type="GO" id="GO:0016168">
    <property type="term" value="F:chlorophyll binding"/>
    <property type="evidence" value="ECO:0007669"/>
    <property type="project" value="UniProtKB-KW"/>
</dbReference>
<keyword evidence="5 9" id="KW-1133">Transmembrane helix</keyword>
<dbReference type="EMBL" id="JADEXP010000599">
    <property type="protein sequence ID" value="MBE9070939.1"/>
    <property type="molecule type" value="Genomic_DNA"/>
</dbReference>
<evidence type="ECO:0000256" key="8">
    <source>
        <dbReference type="ARBA" id="ARBA00023136"/>
    </source>
</evidence>
<keyword evidence="2" id="KW-0148">Chlorophyll</keyword>
<dbReference type="InterPro" id="IPR000932">
    <property type="entry name" value="PS_antenna-like"/>
</dbReference>
<reference evidence="10" key="1">
    <citation type="submission" date="2020-10" db="EMBL/GenBank/DDBJ databases">
        <authorList>
            <person name="Castelo-Branco R."/>
            <person name="Eusebio N."/>
            <person name="Adriana R."/>
            <person name="Vieira A."/>
            <person name="Brugerolle De Fraissinette N."/>
            <person name="Rezende De Castro R."/>
            <person name="Schneider M.P."/>
            <person name="Vasconcelos V."/>
            <person name="Leao P.N."/>
        </authorList>
    </citation>
    <scope>NUCLEOTIDE SEQUENCE</scope>
    <source>
        <strain evidence="10">LEGE 11479</strain>
    </source>
</reference>
<evidence type="ECO:0000256" key="7">
    <source>
        <dbReference type="ARBA" id="ARBA00023078"/>
    </source>
</evidence>
<name>A0A929A0I8_LEPEC</name>
<dbReference type="GO" id="GO:0009521">
    <property type="term" value="C:photosystem"/>
    <property type="evidence" value="ECO:0007669"/>
    <property type="project" value="InterPro"/>
</dbReference>
<evidence type="ECO:0000256" key="3">
    <source>
        <dbReference type="ARBA" id="ARBA00022531"/>
    </source>
</evidence>
<keyword evidence="3" id="KW-0602">Photosynthesis</keyword>
<feature type="transmembrane region" description="Helical" evidence="9">
    <location>
        <begin position="237"/>
        <end position="258"/>
    </location>
</feature>
<feature type="transmembrane region" description="Helical" evidence="9">
    <location>
        <begin position="138"/>
        <end position="158"/>
    </location>
</feature>
<evidence type="ECO:0000256" key="2">
    <source>
        <dbReference type="ARBA" id="ARBA00022494"/>
    </source>
</evidence>
<dbReference type="InterPro" id="IPR036001">
    <property type="entry name" value="PS_II_antenna-like_sf"/>
</dbReference>
<gene>
    <name evidence="10" type="ORF">IQ260_30335</name>
</gene>
<accession>A0A929A0I8</accession>
<keyword evidence="11" id="KW-1185">Reference proteome</keyword>
<keyword evidence="6" id="KW-0157">Chromophore</keyword>
<keyword evidence="8 9" id="KW-0472">Membrane</keyword>
<evidence type="ECO:0000256" key="4">
    <source>
        <dbReference type="ARBA" id="ARBA00022692"/>
    </source>
</evidence>
<feature type="transmembrane region" description="Helical" evidence="9">
    <location>
        <begin position="60"/>
        <end position="78"/>
    </location>
</feature>
<evidence type="ECO:0000313" key="11">
    <source>
        <dbReference type="Proteomes" id="UP000615026"/>
    </source>
</evidence>
<dbReference type="Pfam" id="PF00421">
    <property type="entry name" value="PSII"/>
    <property type="match status" value="1"/>
</dbReference>
<sequence length="280" mass="30740">MGLPWYRVHTSVLNDPGRLIAVHLMHNALCAGFAGSMLLFELARYDPTDPMLNPMWRQGCFLMPFVARLGVTNSWQGWSITGDTFVDPGFWTFETVAIAHILFSGLEFLAACWHWVYWDVSTFFDPKTDKPIIDLPKVLGIHLLLAGLLCFGFGAFHLTGVFGPGMWVSDAYGLTGHVQGVAPDWGATGFDPHNPGGVVAHHIALGIVIIIGGLFHISVRPPEYLYKALRMGNIEGALASGLAVFFAGGFIAAGTMWYGTATTPLELWGPTRHQWDQGYF</sequence>
<feature type="transmembrane region" description="Helical" evidence="9">
    <location>
        <begin position="98"/>
        <end position="117"/>
    </location>
</feature>